<dbReference type="STRING" id="536019.Mesop_3727"/>
<proteinExistence type="predicted"/>
<name>F7XZV5_MESOW</name>
<accession>F7XZV5</accession>
<dbReference type="HOGENOM" id="CLU_2700480_0_0_5"/>
<dbReference type="RefSeq" id="WP_013894853.1">
    <property type="nucleotide sequence ID" value="NC_015675.1"/>
</dbReference>
<dbReference type="KEGG" id="mop:Mesop_3727"/>
<reference evidence="1 2" key="1">
    <citation type="submission" date="2010-10" db="EMBL/GenBank/DDBJ databases">
        <title>Complete sequence of Mesorhizobium opportunistum WSM2075.</title>
        <authorList>
            <consortium name="US DOE Joint Genome Institute"/>
            <person name="Lucas S."/>
            <person name="Copeland A."/>
            <person name="Lapidus A."/>
            <person name="Cheng J.-F."/>
            <person name="Bruce D."/>
            <person name="Goodwin L."/>
            <person name="Pitluck S."/>
            <person name="Chertkov O."/>
            <person name="Misra M."/>
            <person name="Detter J.C."/>
            <person name="Han C."/>
            <person name="Tapia R."/>
            <person name="Land M."/>
            <person name="Hauser L."/>
            <person name="Kyrpides N."/>
            <person name="Ovchinnikova G."/>
            <person name="Mavrommatis K.M."/>
            <person name="Tiwari R.P."/>
            <person name="Howieson J.G."/>
            <person name="O'Hara G.W."/>
            <person name="Nandasena K.G."/>
            <person name="Woyke T."/>
        </authorList>
    </citation>
    <scope>NUCLEOTIDE SEQUENCE [LARGE SCALE GENOMIC DNA]</scope>
    <source>
        <strain evidence="2">LMG 24607 / HAMBI 3007 / WSM2075</strain>
    </source>
</reference>
<sequence>MDADRAEIRKASKRILRAVEGMHPVDAMAALETVVMNMVADFARDLDDANRGLDAVIGDLRIGLQMRFPGTMQ</sequence>
<organism evidence="1 2">
    <name type="scientific">Mesorhizobium opportunistum (strain LMG 24607 / HAMBI 3007 / WSM2075)</name>
    <dbReference type="NCBI Taxonomy" id="536019"/>
    <lineage>
        <taxon>Bacteria</taxon>
        <taxon>Pseudomonadati</taxon>
        <taxon>Pseudomonadota</taxon>
        <taxon>Alphaproteobacteria</taxon>
        <taxon>Hyphomicrobiales</taxon>
        <taxon>Phyllobacteriaceae</taxon>
        <taxon>Mesorhizobium</taxon>
    </lineage>
</organism>
<evidence type="ECO:0000313" key="2">
    <source>
        <dbReference type="Proteomes" id="UP000001623"/>
    </source>
</evidence>
<dbReference type="AlphaFoldDB" id="F7XZV5"/>
<dbReference type="EMBL" id="CP002279">
    <property type="protein sequence ID" value="AEH88169.1"/>
    <property type="molecule type" value="Genomic_DNA"/>
</dbReference>
<protein>
    <submittedName>
        <fullName evidence="1">Uncharacterized protein</fullName>
    </submittedName>
</protein>
<dbReference type="Proteomes" id="UP000001623">
    <property type="component" value="Chromosome"/>
</dbReference>
<gene>
    <name evidence="1" type="ordered locus">Mesop_3727</name>
</gene>
<evidence type="ECO:0000313" key="1">
    <source>
        <dbReference type="EMBL" id="AEH88169.1"/>
    </source>
</evidence>